<dbReference type="GeneID" id="14694151"/>
<dbReference type="KEGG" id="pcy:PCYB_123440"/>
<evidence type="ECO:0000313" key="2">
    <source>
        <dbReference type="EMBL" id="GAB67778.1"/>
    </source>
</evidence>
<keyword evidence="3" id="KW-1185">Reference proteome</keyword>
<feature type="region of interest" description="Disordered" evidence="1">
    <location>
        <begin position="153"/>
        <end position="205"/>
    </location>
</feature>
<dbReference type="OrthoDB" id="394172at2759"/>
<accession>K6ULJ7</accession>
<proteinExistence type="predicted"/>
<dbReference type="VEuPathDB" id="PlasmoDB:PCYB_123440"/>
<protein>
    <submittedName>
        <fullName evidence="2">KIR-like CYIR protein</fullName>
    </submittedName>
</protein>
<sequence length="361" mass="41275">MDHTKPYGQWCHLFYYWLGDKVKDNLRLGSFPQVMKKIYSKLPEEQCNGKCIDIYPDIYEQLFGWSKDIFDSFYNYNVAKSTEKGGKIPWCEKYNNSLEGATTAYGQVQKLCASDGAEYCIIWNKSKEYFPNGPQNLKCTAEQELEEKGAQENLGATSGDTQSPRGHSQEEAPRTHGDGQSHDQAHLTDYPTEAGDGDGDEPGILGEKQLDLLKSKLPYYEKLYKGSTECDNGSAVKKIEGILRSYTYYEKGAEEIVKAWCNASGMVRNDTLDSEYCYALYFWIGDQVLKSPGNVTDFEGIMSEIYQKLTTWKPIEGCNNMETNIEEKIFEQRKGVFDYFQQYEIMKKQLEKRGGLHPLMC</sequence>
<gene>
    <name evidence="2" type="ORF">PCYB_123440</name>
</gene>
<organism evidence="2 3">
    <name type="scientific">Plasmodium cynomolgi (strain B)</name>
    <dbReference type="NCBI Taxonomy" id="1120755"/>
    <lineage>
        <taxon>Eukaryota</taxon>
        <taxon>Sar</taxon>
        <taxon>Alveolata</taxon>
        <taxon>Apicomplexa</taxon>
        <taxon>Aconoidasida</taxon>
        <taxon>Haemosporida</taxon>
        <taxon>Plasmodiidae</taxon>
        <taxon>Plasmodium</taxon>
        <taxon>Plasmodium (Plasmodium)</taxon>
    </lineage>
</organism>
<evidence type="ECO:0000256" key="1">
    <source>
        <dbReference type="SAM" id="MobiDB-lite"/>
    </source>
</evidence>
<feature type="compositionally biased region" description="Polar residues" evidence="1">
    <location>
        <begin position="154"/>
        <end position="166"/>
    </location>
</feature>
<dbReference type="EMBL" id="DF157104">
    <property type="protein sequence ID" value="GAB67778.1"/>
    <property type="molecule type" value="Genomic_DNA"/>
</dbReference>
<dbReference type="OMA" id="NDARCHS"/>
<dbReference type="PhylomeDB" id="K6ULJ7"/>
<reference evidence="2 3" key="1">
    <citation type="journal article" date="2012" name="Nat. Genet.">
        <title>Plasmodium cynomolgi genome sequences provide insight into Plasmodium vivax and the monkey malaria clade.</title>
        <authorList>
            <person name="Tachibana S."/>
            <person name="Sullivan S.A."/>
            <person name="Kawai S."/>
            <person name="Nakamura S."/>
            <person name="Kim H.R."/>
            <person name="Goto N."/>
            <person name="Arisue N."/>
            <person name="Palacpac N.M.Q."/>
            <person name="Honma H."/>
            <person name="Yagi M."/>
            <person name="Tougan T."/>
            <person name="Katakai Y."/>
            <person name="Kaneko O."/>
            <person name="Mita T."/>
            <person name="Kita K."/>
            <person name="Yasutomi Y."/>
            <person name="Sutton P.L."/>
            <person name="Shakhbatyan R."/>
            <person name="Horii T."/>
            <person name="Yasunaga T."/>
            <person name="Barnwell J.W."/>
            <person name="Escalante A.A."/>
            <person name="Carlton J.M."/>
            <person name="Tanabe K."/>
        </authorList>
    </citation>
    <scope>NUCLEOTIDE SEQUENCE [LARGE SCALE GENOMIC DNA]</scope>
    <source>
        <strain evidence="2 3">B</strain>
    </source>
</reference>
<evidence type="ECO:0000313" key="3">
    <source>
        <dbReference type="Proteomes" id="UP000006319"/>
    </source>
</evidence>
<dbReference type="Proteomes" id="UP000006319">
    <property type="component" value="Chromosome 12"/>
</dbReference>
<dbReference type="Pfam" id="PF05795">
    <property type="entry name" value="Plasmodium_Vir"/>
    <property type="match status" value="2"/>
</dbReference>
<dbReference type="RefSeq" id="XP_004223725.1">
    <property type="nucleotide sequence ID" value="XM_004223677.1"/>
</dbReference>
<feature type="compositionally biased region" description="Basic and acidic residues" evidence="1">
    <location>
        <begin position="167"/>
        <end position="186"/>
    </location>
</feature>
<dbReference type="AlphaFoldDB" id="K6ULJ7"/>
<dbReference type="InterPro" id="IPR008780">
    <property type="entry name" value="Plasmodium_Vir"/>
</dbReference>
<name>K6ULJ7_PLACD</name>